<dbReference type="GO" id="GO:0006298">
    <property type="term" value="P:mismatch repair"/>
    <property type="evidence" value="ECO:0007669"/>
    <property type="project" value="InterPro"/>
</dbReference>
<dbReference type="InterPro" id="IPR036187">
    <property type="entry name" value="DNA_mismatch_repair_MutS_sf"/>
</dbReference>
<keyword evidence="3" id="KW-0227">DNA damage</keyword>
<dbReference type="InterPro" id="IPR016151">
    <property type="entry name" value="DNA_mismatch_repair_MutS_N"/>
</dbReference>
<dbReference type="GO" id="GO:0030983">
    <property type="term" value="F:mismatched DNA binding"/>
    <property type="evidence" value="ECO:0007669"/>
    <property type="project" value="InterPro"/>
</dbReference>
<dbReference type="OrthoDB" id="2534523at2759"/>
<evidence type="ECO:0000256" key="2">
    <source>
        <dbReference type="ARBA" id="ARBA00022741"/>
    </source>
</evidence>
<dbReference type="PANTHER" id="PTHR11361:SF34">
    <property type="entry name" value="DNA MISMATCH REPAIR PROTEIN MSH1, MITOCHONDRIAL"/>
    <property type="match status" value="1"/>
</dbReference>
<dbReference type="Pfam" id="PF05188">
    <property type="entry name" value="MutS_II"/>
    <property type="match status" value="1"/>
</dbReference>
<dbReference type="GO" id="GO:0043504">
    <property type="term" value="P:mitochondrial DNA repair"/>
    <property type="evidence" value="ECO:0007669"/>
    <property type="project" value="TreeGrafter"/>
</dbReference>
<name>A0A2G8SEF2_9APHY</name>
<protein>
    <recommendedName>
        <fullName evidence="8">DNA mismatch repair proteins mutS family domain-containing protein</fullName>
    </recommendedName>
</protein>
<dbReference type="Gene3D" id="3.40.50.300">
    <property type="entry name" value="P-loop containing nucleotide triphosphate hydrolases"/>
    <property type="match status" value="1"/>
</dbReference>
<dbReference type="EMBL" id="AYKW01000012">
    <property type="protein sequence ID" value="PIL32139.1"/>
    <property type="molecule type" value="Genomic_DNA"/>
</dbReference>
<dbReference type="GO" id="GO:0005524">
    <property type="term" value="F:ATP binding"/>
    <property type="evidence" value="ECO:0007669"/>
    <property type="project" value="UniProtKB-KW"/>
</dbReference>
<dbReference type="Gene3D" id="3.40.1170.10">
    <property type="entry name" value="DNA repair protein MutS, domain I"/>
    <property type="match status" value="1"/>
</dbReference>
<reference evidence="9 10" key="1">
    <citation type="journal article" date="2015" name="Sci. Rep.">
        <title>Chromosome-level genome map provides insights into diverse defense mechanisms in the medicinal fungus Ganoderma sinense.</title>
        <authorList>
            <person name="Zhu Y."/>
            <person name="Xu J."/>
            <person name="Sun C."/>
            <person name="Zhou S."/>
            <person name="Xu H."/>
            <person name="Nelson D.R."/>
            <person name="Qian J."/>
            <person name="Song J."/>
            <person name="Luo H."/>
            <person name="Xiang L."/>
            <person name="Li Y."/>
            <person name="Xu Z."/>
            <person name="Ji A."/>
            <person name="Wang L."/>
            <person name="Lu S."/>
            <person name="Hayward A."/>
            <person name="Sun W."/>
            <person name="Li X."/>
            <person name="Schwartz D.C."/>
            <person name="Wang Y."/>
            <person name="Chen S."/>
        </authorList>
    </citation>
    <scope>NUCLEOTIDE SEQUENCE [LARGE SCALE GENOMIC DNA]</scope>
    <source>
        <strain evidence="9 10">ZZ0214-1</strain>
    </source>
</reference>
<dbReference type="STRING" id="1077348.A0A2G8SEF2"/>
<evidence type="ECO:0000313" key="9">
    <source>
        <dbReference type="EMBL" id="PIL32139.1"/>
    </source>
</evidence>
<dbReference type="InterPro" id="IPR027417">
    <property type="entry name" value="P-loop_NTPase"/>
</dbReference>
<evidence type="ECO:0000256" key="3">
    <source>
        <dbReference type="ARBA" id="ARBA00022763"/>
    </source>
</evidence>
<gene>
    <name evidence="9" type="ORF">GSI_06845</name>
</gene>
<dbReference type="Pfam" id="PF05192">
    <property type="entry name" value="MutS_III"/>
    <property type="match status" value="1"/>
</dbReference>
<keyword evidence="6" id="KW-0234">DNA repair</keyword>
<accession>A0A2G8SEF2</accession>
<comment type="caution">
    <text evidence="9">The sequence shown here is derived from an EMBL/GenBank/DDBJ whole genome shotgun (WGS) entry which is preliminary data.</text>
</comment>
<dbReference type="InterPro" id="IPR017261">
    <property type="entry name" value="DNA_mismatch_repair_MutS/MSH"/>
</dbReference>
<evidence type="ECO:0000256" key="5">
    <source>
        <dbReference type="ARBA" id="ARBA00023125"/>
    </source>
</evidence>
<evidence type="ECO:0000313" key="10">
    <source>
        <dbReference type="Proteomes" id="UP000230002"/>
    </source>
</evidence>
<evidence type="ECO:0000256" key="4">
    <source>
        <dbReference type="ARBA" id="ARBA00022840"/>
    </source>
</evidence>
<dbReference type="SUPFAM" id="SSF53150">
    <property type="entry name" value="DNA repair protein MutS, domain II"/>
    <property type="match status" value="1"/>
</dbReference>
<evidence type="ECO:0000256" key="7">
    <source>
        <dbReference type="SAM" id="MobiDB-lite"/>
    </source>
</evidence>
<dbReference type="SMART" id="SM00534">
    <property type="entry name" value="MUTSac"/>
    <property type="match status" value="1"/>
</dbReference>
<dbReference type="Pfam" id="PF00488">
    <property type="entry name" value="MutS_V"/>
    <property type="match status" value="1"/>
</dbReference>
<proteinExistence type="inferred from homology"/>
<evidence type="ECO:0000259" key="8">
    <source>
        <dbReference type="PROSITE" id="PS00486"/>
    </source>
</evidence>
<dbReference type="InterPro" id="IPR007860">
    <property type="entry name" value="DNA_mmatch_repair_MutS_con_dom"/>
</dbReference>
<dbReference type="FunFam" id="3.40.50.300:FF:001238">
    <property type="entry name" value="DNA mismatch repair protein"/>
    <property type="match status" value="1"/>
</dbReference>
<sequence length="1055" mass="116562">MLSTPSSSIACCARRAVCLHFKRNIKTRPLIPEEATQPLKKPKVTKKKYAELPTGRVLPDGTVSPPLNEWTGGLREPVVAHEIRISSIPEETHSLASEQLLHDAEPSDSPICEDSDLIPAKKTRRRRVKSSSSETTPMPEDAEKDASATSKRRKRRTPKQALDDVEVSAPTNPLATEVLDNLNRYPHCILLTRVGQFYESYFEQAAEVSRLLNIKLAKKKWGGQRILMCGFPIMHLHKYLKVLVQDHNRLVAMCEELRSDRPFDAKGTFERRVMRIVTPGTLIDEPFLNPYENNFLLSISPVQVEHSIDGLTASSTSISDAPIGLAWIDISTGEFYTKTTTIGGLRDEVVRISPKEVVLDEGLREDDTSQVRKAVTEEDSFVSYFALPPKPSPAVKGSPDDQLTPDELTAQIDASKEVLPAALTSEEDRAVELLTAFMHANLMDHMPSLASPNRELSGSRMQIDSHTVKALEIREGLREGGTVGSLLNVIKRTVTSGGARLLARWLCSPSTSVAEINARQSLVAFFHARPFLRQDLVQSLRDAEDATRIVQKFLLGRGSFQDLTAICTTVDIWSSIKERILMEKRMEGRGNDHISDAQWASIEALMEKLSDLEWLANRVRAALVPRETAVSDEEVGSDEPFMGSVNPVSSSDPRNTLGVVDWTIRPTFSKRLTDLHSALQSLLAEKDGLERRLQVTYAAPSLTLRASPGQGMHVHVARKTHASQLKKDKDFINETAFAIVGAEKEAFEMLRNEITSQSAILRRNARIIDELDVTLAFANLAVEMRFVRPVVTEGASYHVVNGRHPTVELGLLTSGRSFTPNTVTFTPDSQLQVITGPNMAGKSTLLRQTALIAILAQIGSYVPADSAQLGVVDRVFSRVGAKDDLFRDRSTFMVEMLEASDILRRATSRSLVIMDEVGRGTTVADGLAIAFATVHHLVSVNGCRAMFATHFHELADMLGHDAENHHGHGAFSKIAFFCTDVDEIENGYFAYSHRIRPGVNRDSHGLKVAQLAGMPESAVDVARSALAWLKKRSMQRAESKLDLRTLGQALVSSPV</sequence>
<dbReference type="GO" id="GO:0140664">
    <property type="term" value="F:ATP-dependent DNA damage sensor activity"/>
    <property type="evidence" value="ECO:0007669"/>
    <property type="project" value="InterPro"/>
</dbReference>
<dbReference type="AlphaFoldDB" id="A0A2G8SEF2"/>
<dbReference type="InterPro" id="IPR007695">
    <property type="entry name" value="DNA_mismatch_repair_MutS-lik_N"/>
</dbReference>
<dbReference type="PANTHER" id="PTHR11361">
    <property type="entry name" value="DNA MISMATCH REPAIR PROTEIN MUTS FAMILY MEMBER"/>
    <property type="match status" value="1"/>
</dbReference>
<dbReference type="InterPro" id="IPR000432">
    <property type="entry name" value="DNA_mismatch_repair_MutS_C"/>
</dbReference>
<evidence type="ECO:0000256" key="6">
    <source>
        <dbReference type="ARBA" id="ARBA00023204"/>
    </source>
</evidence>
<dbReference type="InterPro" id="IPR036678">
    <property type="entry name" value="MutS_con_dom_sf"/>
</dbReference>
<dbReference type="GO" id="GO:0005634">
    <property type="term" value="C:nucleus"/>
    <property type="evidence" value="ECO:0007669"/>
    <property type="project" value="TreeGrafter"/>
</dbReference>
<dbReference type="SUPFAM" id="SSF52540">
    <property type="entry name" value="P-loop containing nucleoside triphosphate hydrolases"/>
    <property type="match status" value="1"/>
</dbReference>
<dbReference type="Pfam" id="PF01624">
    <property type="entry name" value="MutS_I"/>
    <property type="match status" value="1"/>
</dbReference>
<dbReference type="Gene3D" id="3.30.420.110">
    <property type="entry name" value="MutS, connector domain"/>
    <property type="match status" value="1"/>
</dbReference>
<dbReference type="SUPFAM" id="SSF55271">
    <property type="entry name" value="DNA repair protein MutS, domain I"/>
    <property type="match status" value="1"/>
</dbReference>
<dbReference type="Gene3D" id="1.10.1420.10">
    <property type="match status" value="1"/>
</dbReference>
<comment type="similarity">
    <text evidence="1">Belongs to the DNA mismatch repair MutS family.</text>
</comment>
<dbReference type="PROSITE" id="PS00486">
    <property type="entry name" value="DNA_MISMATCH_REPAIR_2"/>
    <property type="match status" value="1"/>
</dbReference>
<dbReference type="PIRSF" id="PIRSF037677">
    <property type="entry name" value="DNA_mis_repair_Msh6"/>
    <property type="match status" value="1"/>
</dbReference>
<organism evidence="9 10">
    <name type="scientific">Ganoderma sinense ZZ0214-1</name>
    <dbReference type="NCBI Taxonomy" id="1077348"/>
    <lineage>
        <taxon>Eukaryota</taxon>
        <taxon>Fungi</taxon>
        <taxon>Dikarya</taxon>
        <taxon>Basidiomycota</taxon>
        <taxon>Agaricomycotina</taxon>
        <taxon>Agaricomycetes</taxon>
        <taxon>Polyporales</taxon>
        <taxon>Polyporaceae</taxon>
        <taxon>Ganoderma</taxon>
    </lineage>
</organism>
<dbReference type="Proteomes" id="UP000230002">
    <property type="component" value="Unassembled WGS sequence"/>
</dbReference>
<keyword evidence="4" id="KW-0067">ATP-binding</keyword>
<keyword evidence="5" id="KW-0238">DNA-binding</keyword>
<evidence type="ECO:0000256" key="1">
    <source>
        <dbReference type="ARBA" id="ARBA00006271"/>
    </source>
</evidence>
<dbReference type="InterPro" id="IPR045076">
    <property type="entry name" value="MutS"/>
</dbReference>
<dbReference type="SMART" id="SM00533">
    <property type="entry name" value="MUTSd"/>
    <property type="match status" value="1"/>
</dbReference>
<dbReference type="InterPro" id="IPR007696">
    <property type="entry name" value="DNA_mismatch_repair_MutS_core"/>
</dbReference>
<feature type="domain" description="DNA mismatch repair proteins mutS family" evidence="8">
    <location>
        <begin position="910"/>
        <end position="926"/>
    </location>
</feature>
<dbReference type="SUPFAM" id="SSF48334">
    <property type="entry name" value="DNA repair protein MutS, domain III"/>
    <property type="match status" value="1"/>
</dbReference>
<dbReference type="GO" id="GO:0005739">
    <property type="term" value="C:mitochondrion"/>
    <property type="evidence" value="ECO:0007669"/>
    <property type="project" value="TreeGrafter"/>
</dbReference>
<keyword evidence="10" id="KW-1185">Reference proteome</keyword>
<keyword evidence="2" id="KW-0547">Nucleotide-binding</keyword>
<feature type="region of interest" description="Disordered" evidence="7">
    <location>
        <begin position="102"/>
        <end position="168"/>
    </location>
</feature>